<dbReference type="SMART" id="SM00559">
    <property type="entry name" value="Ku78"/>
    <property type="match status" value="1"/>
</dbReference>
<evidence type="ECO:0000256" key="2">
    <source>
        <dbReference type="ARBA" id="ARBA00023172"/>
    </source>
</evidence>
<sequence length="269" mass="31240">MRPLWKGAISFGLVYVPVKLYKATESNDVRFHYLHAKCKTPIQYRKYCPYCQVEVPPEEIVRGYEYEKGKYVILREEDLEGLPQETTRTINLLDFVDLREIDPVYFDRSYYLAPDDGGEKPYALLREALRATNRIGIAKMALRTRTSLAAVRVYHKSLMLNTMIYPEELRPVQELTELNFEVRLHPKEVEMAVTLINTLAAKFEPEKYTDEYHKALREIIEAKIAGKEVAVPVRPEAQKVVDLMEALKASIELVKKEEKAGSRRRRKTS</sequence>
<dbReference type="PIRSF" id="PIRSF006493">
    <property type="entry name" value="Prok_Ku"/>
    <property type="match status" value="1"/>
</dbReference>
<dbReference type="GO" id="GO:0006310">
    <property type="term" value="P:DNA recombination"/>
    <property type="evidence" value="ECO:0007669"/>
    <property type="project" value="UniProtKB-KW"/>
</dbReference>
<evidence type="ECO:0000256" key="3">
    <source>
        <dbReference type="HAMAP-Rule" id="MF_01875"/>
    </source>
</evidence>
<dbReference type="AlphaFoldDB" id="A0A1W1W1L1"/>
<dbReference type="InterPro" id="IPR006164">
    <property type="entry name" value="DNA_bd_Ku70/Ku80"/>
</dbReference>
<evidence type="ECO:0000313" key="6">
    <source>
        <dbReference type="Proteomes" id="UP000192569"/>
    </source>
</evidence>
<keyword evidence="3" id="KW-0227">DNA damage</keyword>
<evidence type="ECO:0000259" key="4">
    <source>
        <dbReference type="SMART" id="SM00559"/>
    </source>
</evidence>
<dbReference type="PANTHER" id="PTHR41251">
    <property type="entry name" value="NON-HOMOLOGOUS END JOINING PROTEIN KU"/>
    <property type="match status" value="1"/>
</dbReference>
<protein>
    <recommendedName>
        <fullName evidence="3">Non-homologous end joining protein Ku</fullName>
    </recommendedName>
</protein>
<comment type="similarity">
    <text evidence="3">Belongs to the prokaryotic Ku family.</text>
</comment>
<dbReference type="InterPro" id="IPR009187">
    <property type="entry name" value="Prok_Ku"/>
</dbReference>
<keyword evidence="6" id="KW-1185">Reference proteome</keyword>
<dbReference type="CDD" id="cd00789">
    <property type="entry name" value="KU_like"/>
    <property type="match status" value="1"/>
</dbReference>
<comment type="subunit">
    <text evidence="3">Homodimer. Interacts with LigD.</text>
</comment>
<dbReference type="Pfam" id="PF02735">
    <property type="entry name" value="Ku"/>
    <property type="match status" value="1"/>
</dbReference>
<organism evidence="5 6">
    <name type="scientific">Thermanaeromonas toyohensis ToBE</name>
    <dbReference type="NCBI Taxonomy" id="698762"/>
    <lineage>
        <taxon>Bacteria</taxon>
        <taxon>Bacillati</taxon>
        <taxon>Bacillota</taxon>
        <taxon>Clostridia</taxon>
        <taxon>Neomoorellales</taxon>
        <taxon>Neomoorellaceae</taxon>
        <taxon>Thermanaeromonas</taxon>
    </lineage>
</organism>
<gene>
    <name evidence="3" type="primary">ku</name>
    <name evidence="5" type="ORF">SAMN00808754_2942</name>
</gene>
<keyword evidence="3" id="KW-0234">DNA repair</keyword>
<dbReference type="STRING" id="698762.SAMN00808754_2942"/>
<dbReference type="NCBIfam" id="TIGR02772">
    <property type="entry name" value="Ku_bact"/>
    <property type="match status" value="1"/>
</dbReference>
<dbReference type="RefSeq" id="WP_084666619.1">
    <property type="nucleotide sequence ID" value="NZ_LT838272.1"/>
</dbReference>
<comment type="function">
    <text evidence="3">With LigD forms a non-homologous end joining (NHEJ) DNA repair enzyme, which repairs dsDNA breaks with reduced fidelity. Binds linear dsDNA with 5'- and 3'- overhangs but not closed circular dsDNA nor ssDNA. Recruits and stimulates the ligase activity of LigD.</text>
</comment>
<dbReference type="Proteomes" id="UP000192569">
    <property type="component" value="Chromosome I"/>
</dbReference>
<dbReference type="InterPro" id="IPR016194">
    <property type="entry name" value="SPOC-like_C_dom_sf"/>
</dbReference>
<reference evidence="5 6" key="1">
    <citation type="submission" date="2017-04" db="EMBL/GenBank/DDBJ databases">
        <authorList>
            <person name="Afonso C.L."/>
            <person name="Miller P.J."/>
            <person name="Scott M.A."/>
            <person name="Spackman E."/>
            <person name="Goraichik I."/>
            <person name="Dimitrov K.M."/>
            <person name="Suarez D.L."/>
            <person name="Swayne D.E."/>
        </authorList>
    </citation>
    <scope>NUCLEOTIDE SEQUENCE [LARGE SCALE GENOMIC DNA]</scope>
    <source>
        <strain evidence="5 6">ToBE</strain>
    </source>
</reference>
<dbReference type="Gene3D" id="2.40.290.10">
    <property type="match status" value="1"/>
</dbReference>
<feature type="domain" description="Ku" evidence="4">
    <location>
        <begin position="52"/>
        <end position="181"/>
    </location>
</feature>
<dbReference type="PANTHER" id="PTHR41251:SF1">
    <property type="entry name" value="NON-HOMOLOGOUS END JOINING PROTEIN KU"/>
    <property type="match status" value="1"/>
</dbReference>
<dbReference type="EMBL" id="LT838272">
    <property type="protein sequence ID" value="SMB99522.1"/>
    <property type="molecule type" value="Genomic_DNA"/>
</dbReference>
<accession>A0A1W1W1L1</accession>
<proteinExistence type="inferred from homology"/>
<keyword evidence="1 3" id="KW-0238">DNA-binding</keyword>
<keyword evidence="2 3" id="KW-0233">DNA recombination</keyword>
<evidence type="ECO:0000256" key="1">
    <source>
        <dbReference type="ARBA" id="ARBA00023125"/>
    </source>
</evidence>
<dbReference type="GO" id="GO:0003690">
    <property type="term" value="F:double-stranded DNA binding"/>
    <property type="evidence" value="ECO:0007669"/>
    <property type="project" value="UniProtKB-UniRule"/>
</dbReference>
<dbReference type="SUPFAM" id="SSF100939">
    <property type="entry name" value="SPOC domain-like"/>
    <property type="match status" value="1"/>
</dbReference>
<dbReference type="HAMAP" id="MF_01875">
    <property type="entry name" value="Prokaryotic_Ku"/>
    <property type="match status" value="1"/>
</dbReference>
<dbReference type="GO" id="GO:0006303">
    <property type="term" value="P:double-strand break repair via nonhomologous end joining"/>
    <property type="evidence" value="ECO:0007669"/>
    <property type="project" value="UniProtKB-UniRule"/>
</dbReference>
<dbReference type="FunFam" id="2.40.290.10:FF:000004">
    <property type="entry name" value="Non-homologous end joining protein Ku"/>
    <property type="match status" value="1"/>
</dbReference>
<dbReference type="OrthoDB" id="9795084at2"/>
<evidence type="ECO:0000313" key="5">
    <source>
        <dbReference type="EMBL" id="SMB99522.1"/>
    </source>
</evidence>
<name>A0A1W1W1L1_9FIRM</name>